<dbReference type="InterPro" id="IPR014818">
    <property type="entry name" value="Phage/plasmid_primase_P4_C"/>
</dbReference>
<keyword evidence="4" id="KW-1185">Reference proteome</keyword>
<evidence type="ECO:0000256" key="1">
    <source>
        <dbReference type="ARBA" id="ARBA00022801"/>
    </source>
</evidence>
<accession>A0AAW1PE55</accession>
<comment type="caution">
    <text evidence="3">The sequence shown here is derived from an EMBL/GenBank/DDBJ whole genome shotgun (WGS) entry which is preliminary data.</text>
</comment>
<dbReference type="Pfam" id="PF08706">
    <property type="entry name" value="D5_N"/>
    <property type="match status" value="1"/>
</dbReference>
<evidence type="ECO:0000259" key="2">
    <source>
        <dbReference type="Pfam" id="PF08706"/>
    </source>
</evidence>
<dbReference type="EMBL" id="JALJOR010000014">
    <property type="protein sequence ID" value="KAK9806069.1"/>
    <property type="molecule type" value="Genomic_DNA"/>
</dbReference>
<organism evidence="3 4">
    <name type="scientific">[Myrmecia] bisecta</name>
    <dbReference type="NCBI Taxonomy" id="41462"/>
    <lineage>
        <taxon>Eukaryota</taxon>
        <taxon>Viridiplantae</taxon>
        <taxon>Chlorophyta</taxon>
        <taxon>core chlorophytes</taxon>
        <taxon>Trebouxiophyceae</taxon>
        <taxon>Trebouxiales</taxon>
        <taxon>Trebouxiaceae</taxon>
        <taxon>Myrmecia</taxon>
    </lineage>
</organism>
<evidence type="ECO:0000313" key="3">
    <source>
        <dbReference type="EMBL" id="KAK9806069.1"/>
    </source>
</evidence>
<evidence type="ECO:0000313" key="4">
    <source>
        <dbReference type="Proteomes" id="UP001489004"/>
    </source>
</evidence>
<dbReference type="AlphaFoldDB" id="A0AAW1PE55"/>
<dbReference type="GO" id="GO:0016787">
    <property type="term" value="F:hydrolase activity"/>
    <property type="evidence" value="ECO:0007669"/>
    <property type="project" value="UniProtKB-KW"/>
</dbReference>
<dbReference type="PANTHER" id="PTHR35372">
    <property type="entry name" value="ATP BINDING PROTEIN-RELATED"/>
    <property type="match status" value="1"/>
</dbReference>
<protein>
    <recommendedName>
        <fullName evidence="2">Bacteriophage/plasmid primase P4 C-terminal domain-containing protein</fullName>
    </recommendedName>
</protein>
<dbReference type="PANTHER" id="PTHR35372:SF2">
    <property type="entry name" value="SF3 HELICASE DOMAIN-CONTAINING PROTEIN"/>
    <property type="match status" value="1"/>
</dbReference>
<dbReference type="InterPro" id="IPR027417">
    <property type="entry name" value="P-loop_NTPase"/>
</dbReference>
<keyword evidence="1" id="KW-0378">Hydrolase</keyword>
<proteinExistence type="predicted"/>
<feature type="domain" description="Bacteriophage/plasmid primase P4 C-terminal" evidence="2">
    <location>
        <begin position="51"/>
        <end position="185"/>
    </location>
</feature>
<dbReference type="Proteomes" id="UP001489004">
    <property type="component" value="Unassembled WGS sequence"/>
</dbReference>
<name>A0AAW1PE55_9CHLO</name>
<sequence length="499" mass="55056">MVYILHERNTFVYDAEAPDASFAVYDGTRYLRGKRSKSAESHAESLVARSTAIKEAFQKVEADMRAKLEQGDLHKDTRKGYEKRKTTALRIRTQKLEDVKFRRGVVTQLCGLEQVKQPGFMSRLNGEESVYLQAFTNGVIDLRVTPRQLRPGRPSDMVTERAAYAYGPRVEAKVNRVAQLWAQWLVNKDGTPNPEFVKYVSQLIASALDGVVRLSKQAILALIGWFGGEGKTLFITWLEGTIGGAATTFSTSIFSQKWHPNKPNDDLANAVAGRLAFGGELPADPLIAHQLKLVCAGENMGIKRSYESSTPVTVRCFAVCTTNADPVFTTGKGKEGLGADSAVGRRLVVVDFNSSFRHQPKADQKKAIDDLTAELFQDDMRLANMHFLLDAYQQAAECGFQMQQPDIVQEATQRVLNPLKPMLGNVFEITPGENKTASRIEAARMKALVEEQYPGKQALPRGPARPTAAALKTWSAATKMWLAPAPSGFALALSDKMVQ</sequence>
<dbReference type="Gene3D" id="3.40.50.300">
    <property type="entry name" value="P-loop containing nucleotide triphosphate hydrolases"/>
    <property type="match status" value="1"/>
</dbReference>
<reference evidence="3 4" key="1">
    <citation type="journal article" date="2024" name="Nat. Commun.">
        <title>Phylogenomics reveals the evolutionary origins of lichenization in chlorophyte algae.</title>
        <authorList>
            <person name="Puginier C."/>
            <person name="Libourel C."/>
            <person name="Otte J."/>
            <person name="Skaloud P."/>
            <person name="Haon M."/>
            <person name="Grisel S."/>
            <person name="Petersen M."/>
            <person name="Berrin J.G."/>
            <person name="Delaux P.M."/>
            <person name="Dal Grande F."/>
            <person name="Keller J."/>
        </authorList>
    </citation>
    <scope>NUCLEOTIDE SEQUENCE [LARGE SCALE GENOMIC DNA]</scope>
    <source>
        <strain evidence="3 4">SAG 2043</strain>
    </source>
</reference>
<gene>
    <name evidence="3" type="ORF">WJX72_000047</name>
</gene>
<dbReference type="InterPro" id="IPR051620">
    <property type="entry name" value="ORF904-like_C"/>
</dbReference>